<evidence type="ECO:0000256" key="3">
    <source>
        <dbReference type="ARBA" id="ARBA00022475"/>
    </source>
</evidence>
<dbReference type="SUPFAM" id="SSF53649">
    <property type="entry name" value="Alkaline phosphatase-like"/>
    <property type="match status" value="1"/>
</dbReference>
<dbReference type="RefSeq" id="WP_095130242.1">
    <property type="nucleotide sequence ID" value="NZ_NIBG01000001.1"/>
</dbReference>
<dbReference type="PANTHER" id="PTHR47371:SF3">
    <property type="entry name" value="PHOSPHOGLYCEROL TRANSFERASE I"/>
    <property type="match status" value="1"/>
</dbReference>
<keyword evidence="10" id="KW-1185">Reference proteome</keyword>
<keyword evidence="4 7" id="KW-0812">Transmembrane</keyword>
<evidence type="ECO:0000256" key="6">
    <source>
        <dbReference type="ARBA" id="ARBA00023136"/>
    </source>
</evidence>
<dbReference type="InterPro" id="IPR050448">
    <property type="entry name" value="OpgB/LTA_synthase_biosynth"/>
</dbReference>
<dbReference type="OrthoDB" id="243547at2"/>
<keyword evidence="6 7" id="KW-0472">Membrane</keyword>
<sequence length="615" mass="71726">MLRGIRQFKLNIYLSLIILFLVSLILTCVAFILQPNSITEILECIEKNPIIVLYNFFPILLGELFIFFLLGSISISILSTSWIIILSSIINQYKILIRQEPFLPADLGLYKEAIMSIKAFQYNMGLEYRMVIIGIILSILIALLIRTYKLKLYIRVSGVIITLLCVFILNQIVYSDTQLYYSLYIKGTDCSQVNHYNSKGFVYCFWYFINSNKIEKPNGYSLKKAEELLNDYKNIENKANRRAVNVILIMGEAFSDICNNKNLRFEGYTYPLENFEKLKKDGLSGYIITPNFGGGTANTEFDVLTGLCTKYINENASSFWYIRKPMDSLVNDFKKKGYKTMAIHPGDLWFYNRQNVYKHLGFDEFIHKAYFDQNAVKGYYISEKATIDKVIDTYREHQRNSKNPIFIHCVTIQNHYAYKKKYYGITQNFNTDKLLNKDEINMVSNYFEGLKDADFELKRLTDNLNLSNEPVVLMYFGDHLPSFGRGLDLYKKLGYPMDINGTIEERHNMNKVPFLIWQNKAYKEIVNLQENMDDMHIFDGMVINANYLGGILLELMGFENASPIFEYSNKLCNDLPVMTRSNHFKTSSGYTEYLSEELEEKLLKYKIMQYYLLTE</sequence>
<reference evidence="9 10" key="1">
    <citation type="submission" date="2017-06" db="EMBL/GenBank/DDBJ databases">
        <title>Draft genome sequence of anaerobic fermentative bacterium Anaeromicrobium sediminis DY2726D isolated from West Pacific Ocean sediments.</title>
        <authorList>
            <person name="Zeng X."/>
        </authorList>
    </citation>
    <scope>NUCLEOTIDE SEQUENCE [LARGE SCALE GENOMIC DNA]</scope>
    <source>
        <strain evidence="9 10">DY2726D</strain>
    </source>
</reference>
<gene>
    <name evidence="9" type="ORF">CCE28_01470</name>
</gene>
<dbReference type="AlphaFoldDB" id="A0A267MQS0"/>
<evidence type="ECO:0000313" key="10">
    <source>
        <dbReference type="Proteomes" id="UP000216024"/>
    </source>
</evidence>
<dbReference type="PANTHER" id="PTHR47371">
    <property type="entry name" value="LIPOTEICHOIC ACID SYNTHASE"/>
    <property type="match status" value="1"/>
</dbReference>
<evidence type="ECO:0000256" key="1">
    <source>
        <dbReference type="ARBA" id="ARBA00004651"/>
    </source>
</evidence>
<dbReference type="EMBL" id="NIBG01000001">
    <property type="protein sequence ID" value="PAB61123.1"/>
    <property type="molecule type" value="Genomic_DNA"/>
</dbReference>
<dbReference type="GO" id="GO:0005886">
    <property type="term" value="C:plasma membrane"/>
    <property type="evidence" value="ECO:0007669"/>
    <property type="project" value="UniProtKB-SubCell"/>
</dbReference>
<evidence type="ECO:0000259" key="8">
    <source>
        <dbReference type="Pfam" id="PF00884"/>
    </source>
</evidence>
<organism evidence="9 10">
    <name type="scientific">Anaeromicrobium sediminis</name>
    <dbReference type="NCBI Taxonomy" id="1478221"/>
    <lineage>
        <taxon>Bacteria</taxon>
        <taxon>Bacillati</taxon>
        <taxon>Bacillota</taxon>
        <taxon>Clostridia</taxon>
        <taxon>Peptostreptococcales</taxon>
        <taxon>Thermotaleaceae</taxon>
        <taxon>Anaeromicrobium</taxon>
    </lineage>
</organism>
<feature type="domain" description="Sulfatase N-terminal" evidence="8">
    <location>
        <begin position="245"/>
        <end position="536"/>
    </location>
</feature>
<feature type="transmembrane region" description="Helical" evidence="7">
    <location>
        <begin position="12"/>
        <end position="33"/>
    </location>
</feature>
<evidence type="ECO:0000256" key="5">
    <source>
        <dbReference type="ARBA" id="ARBA00022989"/>
    </source>
</evidence>
<evidence type="ECO:0000256" key="4">
    <source>
        <dbReference type="ARBA" id="ARBA00022692"/>
    </source>
</evidence>
<dbReference type="InterPro" id="IPR017850">
    <property type="entry name" value="Alkaline_phosphatase_core_sf"/>
</dbReference>
<dbReference type="CDD" id="cd16015">
    <property type="entry name" value="LTA_synthase"/>
    <property type="match status" value="1"/>
</dbReference>
<keyword evidence="5 7" id="KW-1133">Transmembrane helix</keyword>
<evidence type="ECO:0000313" key="9">
    <source>
        <dbReference type="EMBL" id="PAB61123.1"/>
    </source>
</evidence>
<proteinExistence type="predicted"/>
<protein>
    <recommendedName>
        <fullName evidence="8">Sulfatase N-terminal domain-containing protein</fullName>
    </recommendedName>
</protein>
<feature type="transmembrane region" description="Helical" evidence="7">
    <location>
        <begin position="64"/>
        <end position="90"/>
    </location>
</feature>
<evidence type="ECO:0000256" key="7">
    <source>
        <dbReference type="SAM" id="Phobius"/>
    </source>
</evidence>
<dbReference type="InterPro" id="IPR000917">
    <property type="entry name" value="Sulfatase_N"/>
</dbReference>
<feature type="transmembrane region" description="Helical" evidence="7">
    <location>
        <begin position="128"/>
        <end position="145"/>
    </location>
</feature>
<accession>A0A267MQS0</accession>
<evidence type="ECO:0000256" key="2">
    <source>
        <dbReference type="ARBA" id="ARBA00004936"/>
    </source>
</evidence>
<dbReference type="Pfam" id="PF00884">
    <property type="entry name" value="Sulfatase"/>
    <property type="match status" value="1"/>
</dbReference>
<name>A0A267MQS0_9FIRM</name>
<dbReference type="Proteomes" id="UP000216024">
    <property type="component" value="Unassembled WGS sequence"/>
</dbReference>
<keyword evidence="3" id="KW-1003">Cell membrane</keyword>
<feature type="transmembrane region" description="Helical" evidence="7">
    <location>
        <begin position="152"/>
        <end position="174"/>
    </location>
</feature>
<comment type="subcellular location">
    <subcellularLocation>
        <location evidence="1">Cell membrane</location>
        <topology evidence="1">Multi-pass membrane protein</topology>
    </subcellularLocation>
</comment>
<comment type="caution">
    <text evidence="9">The sequence shown here is derived from an EMBL/GenBank/DDBJ whole genome shotgun (WGS) entry which is preliminary data.</text>
</comment>
<comment type="pathway">
    <text evidence="2">Cell wall biogenesis; lipoteichoic acid biosynthesis.</text>
</comment>
<dbReference type="Gene3D" id="3.40.720.10">
    <property type="entry name" value="Alkaline Phosphatase, subunit A"/>
    <property type="match status" value="1"/>
</dbReference>